<comment type="caution">
    <text evidence="1">The sequence shown here is derived from an EMBL/GenBank/DDBJ whole genome shotgun (WGS) entry which is preliminary data.</text>
</comment>
<organism evidence="1 2">
    <name type="scientific">Colletotrichum orchidophilum</name>
    <dbReference type="NCBI Taxonomy" id="1209926"/>
    <lineage>
        <taxon>Eukaryota</taxon>
        <taxon>Fungi</taxon>
        <taxon>Dikarya</taxon>
        <taxon>Ascomycota</taxon>
        <taxon>Pezizomycotina</taxon>
        <taxon>Sordariomycetes</taxon>
        <taxon>Hypocreomycetidae</taxon>
        <taxon>Glomerellales</taxon>
        <taxon>Glomerellaceae</taxon>
        <taxon>Colletotrichum</taxon>
    </lineage>
</organism>
<protein>
    <submittedName>
        <fullName evidence="1">Metalloprotease 1</fullName>
    </submittedName>
</protein>
<name>A0A1G4BEY0_9PEZI</name>
<dbReference type="EMBL" id="MJBS01000032">
    <property type="protein sequence ID" value="OHE99933.1"/>
    <property type="molecule type" value="Genomic_DNA"/>
</dbReference>
<keyword evidence="2" id="KW-1185">Reference proteome</keyword>
<keyword evidence="1" id="KW-0482">Metalloprotease</keyword>
<dbReference type="GeneID" id="34557991"/>
<keyword evidence="1" id="KW-0378">Hydrolase</keyword>
<dbReference type="OrthoDB" id="4833747at2759"/>
<dbReference type="Proteomes" id="UP000176998">
    <property type="component" value="Unassembled WGS sequence"/>
</dbReference>
<evidence type="ECO:0000313" key="1">
    <source>
        <dbReference type="EMBL" id="OHE99933.1"/>
    </source>
</evidence>
<sequence>MAHPSCLVLNKSSSSTRPSADILSMANYQDAQELVEAVKGTLKENTSATKRFLNAYLLFRKPTVSIATLRPIEVPSLTALPPWKALIRHTAIDEAFTEAVDKPEMMDQGFYNHMVDLYDDVFVDIDQQNDRIVLPQHALVIEYKMSLKAKKIIGGMASVVGGLIVIAVKVGESN</sequence>
<dbReference type="GO" id="GO:0006508">
    <property type="term" value="P:proteolysis"/>
    <property type="evidence" value="ECO:0007669"/>
    <property type="project" value="UniProtKB-KW"/>
</dbReference>
<keyword evidence="1" id="KW-0645">Protease</keyword>
<accession>A0A1G4BEY0</accession>
<evidence type="ECO:0000313" key="2">
    <source>
        <dbReference type="Proteomes" id="UP000176998"/>
    </source>
</evidence>
<reference evidence="1 2" key="1">
    <citation type="submission" date="2016-09" db="EMBL/GenBank/DDBJ databases">
        <authorList>
            <person name="Capua I."/>
            <person name="De Benedictis P."/>
            <person name="Joannis T."/>
            <person name="Lombin L.H."/>
            <person name="Cattoli G."/>
        </authorList>
    </citation>
    <scope>NUCLEOTIDE SEQUENCE [LARGE SCALE GENOMIC DNA]</scope>
    <source>
        <strain evidence="1 2">IMI 309357</strain>
    </source>
</reference>
<gene>
    <name evidence="1" type="ORF">CORC01_04834</name>
</gene>
<proteinExistence type="predicted"/>
<dbReference type="AlphaFoldDB" id="A0A1G4BEY0"/>
<dbReference type="RefSeq" id="XP_022477078.1">
    <property type="nucleotide sequence ID" value="XM_022616481.1"/>
</dbReference>
<dbReference type="GO" id="GO:0008237">
    <property type="term" value="F:metallopeptidase activity"/>
    <property type="evidence" value="ECO:0007669"/>
    <property type="project" value="UniProtKB-KW"/>
</dbReference>